<keyword evidence="2" id="KW-1185">Reference proteome</keyword>
<organism evidence="1 2">
    <name type="scientific">Naganishia liquefaciens</name>
    <dbReference type="NCBI Taxonomy" id="104408"/>
    <lineage>
        <taxon>Eukaryota</taxon>
        <taxon>Fungi</taxon>
        <taxon>Dikarya</taxon>
        <taxon>Basidiomycota</taxon>
        <taxon>Agaricomycotina</taxon>
        <taxon>Tremellomycetes</taxon>
        <taxon>Filobasidiales</taxon>
        <taxon>Filobasidiaceae</taxon>
        <taxon>Naganishia</taxon>
    </lineage>
</organism>
<evidence type="ECO:0000313" key="2">
    <source>
        <dbReference type="Proteomes" id="UP000620104"/>
    </source>
</evidence>
<name>A0A8H3U0X8_9TREE</name>
<sequence>MNMPRDQSVSTGLLSGSVHPGVSHDFQTASASAARGLLDLVPTPLTQGNPINEHPDYVRDPISHQPSVGTSNFASFLPWNEYCPPPSSEYDSLLMHSAGDPASNSNEALGLSILQNAELYAMDKPLEGMTGVEDPFSHLPLPFIPLPLLDDMRLPMMDNPSFLEQIWEADTRYEAANDEDWQQVLLDGDSESLAASRHLHDSQTFDPVLPVVYEGHDSNVPYMAEGGYDVLLEAEQVSRNAHMYFMEDFGV</sequence>
<gene>
    <name evidence="1" type="ORF">NliqN6_6855</name>
</gene>
<dbReference type="EMBL" id="BLZA01000058">
    <property type="protein sequence ID" value="GHJ90453.1"/>
    <property type="molecule type" value="Genomic_DNA"/>
</dbReference>
<comment type="caution">
    <text evidence="1">The sequence shown here is derived from an EMBL/GenBank/DDBJ whole genome shotgun (WGS) entry which is preliminary data.</text>
</comment>
<protein>
    <submittedName>
        <fullName evidence="1">Uncharacterized protein</fullName>
    </submittedName>
</protein>
<reference evidence="1" key="1">
    <citation type="submission" date="2020-07" db="EMBL/GenBank/DDBJ databases">
        <title>Draft Genome Sequence of a Deep-Sea Yeast, Naganishia (Cryptococcus) liquefaciens strain N6.</title>
        <authorList>
            <person name="Han Y.W."/>
            <person name="Kajitani R."/>
            <person name="Morimoto H."/>
            <person name="Parhat M."/>
            <person name="Tsubouchi H."/>
            <person name="Bakenova O."/>
            <person name="Ogata M."/>
            <person name="Argunhan B."/>
            <person name="Aoki R."/>
            <person name="Kajiwara S."/>
            <person name="Itoh T."/>
            <person name="Iwasaki H."/>
        </authorList>
    </citation>
    <scope>NUCLEOTIDE SEQUENCE</scope>
    <source>
        <strain evidence="1">N6</strain>
    </source>
</reference>
<evidence type="ECO:0000313" key="1">
    <source>
        <dbReference type="EMBL" id="GHJ90453.1"/>
    </source>
</evidence>
<dbReference type="AlphaFoldDB" id="A0A8H3U0X8"/>
<accession>A0A8H3U0X8</accession>
<dbReference type="Proteomes" id="UP000620104">
    <property type="component" value="Unassembled WGS sequence"/>
</dbReference>
<proteinExistence type="predicted"/>